<dbReference type="Proteomes" id="UP000314294">
    <property type="component" value="Unassembled WGS sequence"/>
</dbReference>
<organism evidence="2 3">
    <name type="scientific">Liparis tanakae</name>
    <name type="common">Tanaka's snailfish</name>
    <dbReference type="NCBI Taxonomy" id="230148"/>
    <lineage>
        <taxon>Eukaryota</taxon>
        <taxon>Metazoa</taxon>
        <taxon>Chordata</taxon>
        <taxon>Craniata</taxon>
        <taxon>Vertebrata</taxon>
        <taxon>Euteleostomi</taxon>
        <taxon>Actinopterygii</taxon>
        <taxon>Neopterygii</taxon>
        <taxon>Teleostei</taxon>
        <taxon>Neoteleostei</taxon>
        <taxon>Acanthomorphata</taxon>
        <taxon>Eupercaria</taxon>
        <taxon>Perciformes</taxon>
        <taxon>Cottioidei</taxon>
        <taxon>Cottales</taxon>
        <taxon>Liparidae</taxon>
        <taxon>Liparis</taxon>
    </lineage>
</organism>
<accession>A0A4Z2EWR7</accession>
<evidence type="ECO:0000313" key="3">
    <source>
        <dbReference type="Proteomes" id="UP000314294"/>
    </source>
</evidence>
<protein>
    <submittedName>
        <fullName evidence="2">Uncharacterized protein</fullName>
    </submittedName>
</protein>
<keyword evidence="1" id="KW-0812">Transmembrane</keyword>
<reference evidence="2 3" key="1">
    <citation type="submission" date="2019-03" db="EMBL/GenBank/DDBJ databases">
        <title>First draft genome of Liparis tanakae, snailfish: a comprehensive survey of snailfish specific genes.</title>
        <authorList>
            <person name="Kim W."/>
            <person name="Song I."/>
            <person name="Jeong J.-H."/>
            <person name="Kim D."/>
            <person name="Kim S."/>
            <person name="Ryu S."/>
            <person name="Song J.Y."/>
            <person name="Lee S.K."/>
        </authorList>
    </citation>
    <scope>NUCLEOTIDE SEQUENCE [LARGE SCALE GENOMIC DNA]</scope>
    <source>
        <tissue evidence="2">Muscle</tissue>
    </source>
</reference>
<keyword evidence="1" id="KW-1133">Transmembrane helix</keyword>
<evidence type="ECO:0000256" key="1">
    <source>
        <dbReference type="SAM" id="Phobius"/>
    </source>
</evidence>
<evidence type="ECO:0000313" key="2">
    <source>
        <dbReference type="EMBL" id="TNN33259.1"/>
    </source>
</evidence>
<gene>
    <name evidence="2" type="ORF">EYF80_056582</name>
</gene>
<name>A0A4Z2EWR7_9TELE</name>
<keyword evidence="1" id="KW-0472">Membrane</keyword>
<keyword evidence="3" id="KW-1185">Reference proteome</keyword>
<feature type="transmembrane region" description="Helical" evidence="1">
    <location>
        <begin position="6"/>
        <end position="25"/>
    </location>
</feature>
<sequence>MDVSALLAVTLLLGALVALVALALGRRREEMREESEQAAGTAGKTRSHGAHWHGVCVAA</sequence>
<dbReference type="EMBL" id="SRLO01002296">
    <property type="protein sequence ID" value="TNN33259.1"/>
    <property type="molecule type" value="Genomic_DNA"/>
</dbReference>
<dbReference type="AlphaFoldDB" id="A0A4Z2EWR7"/>
<proteinExistence type="predicted"/>
<comment type="caution">
    <text evidence="2">The sequence shown here is derived from an EMBL/GenBank/DDBJ whole genome shotgun (WGS) entry which is preliminary data.</text>
</comment>